<name>A0A846MML1_9BACT</name>
<dbReference type="Pfam" id="PF00535">
    <property type="entry name" value="Glycos_transf_2"/>
    <property type="match status" value="1"/>
</dbReference>
<evidence type="ECO:0000259" key="1">
    <source>
        <dbReference type="Pfam" id="PF00535"/>
    </source>
</evidence>
<evidence type="ECO:0000313" key="3">
    <source>
        <dbReference type="Proteomes" id="UP000537126"/>
    </source>
</evidence>
<feature type="domain" description="Glycosyltransferase 2-like" evidence="1">
    <location>
        <begin position="8"/>
        <end position="126"/>
    </location>
</feature>
<reference evidence="2 3" key="1">
    <citation type="submission" date="2020-03" db="EMBL/GenBank/DDBJ databases">
        <title>Genomic Encyclopedia of Type Strains, Phase IV (KMG-IV): sequencing the most valuable type-strain genomes for metagenomic binning, comparative biology and taxonomic classification.</title>
        <authorList>
            <person name="Goeker M."/>
        </authorList>
    </citation>
    <scope>NUCLEOTIDE SEQUENCE [LARGE SCALE GENOMIC DNA]</scope>
    <source>
        <strain evidence="2 3">DSM 5718</strain>
    </source>
</reference>
<comment type="caution">
    <text evidence="2">The sequence shown here is derived from an EMBL/GenBank/DDBJ whole genome shotgun (WGS) entry which is preliminary data.</text>
</comment>
<evidence type="ECO:0000313" key="2">
    <source>
        <dbReference type="EMBL" id="NIK72701.1"/>
    </source>
</evidence>
<dbReference type="RefSeq" id="WP_166918014.1">
    <property type="nucleotide sequence ID" value="NZ_JAASRN010000001.1"/>
</dbReference>
<dbReference type="Gene3D" id="3.90.550.10">
    <property type="entry name" value="Spore Coat Polysaccharide Biosynthesis Protein SpsA, Chain A"/>
    <property type="match status" value="1"/>
</dbReference>
<dbReference type="Proteomes" id="UP000537126">
    <property type="component" value="Unassembled WGS sequence"/>
</dbReference>
<organism evidence="2 3">
    <name type="scientific">Thermonema lapsum</name>
    <dbReference type="NCBI Taxonomy" id="28195"/>
    <lineage>
        <taxon>Bacteria</taxon>
        <taxon>Pseudomonadati</taxon>
        <taxon>Bacteroidota</taxon>
        <taxon>Cytophagia</taxon>
        <taxon>Cytophagales</taxon>
        <taxon>Thermonemataceae</taxon>
        <taxon>Thermonema</taxon>
    </lineage>
</organism>
<sequence length="292" mass="34337">MSKLPFISVITPTFNASKTIRACLESVAQQNYPHLEHWIIDGLSTDDTMDIVKDYARQYPHIRYISEKDKGIYDAMNKGIDLAKGDFLYFLGADDVLLPGVVNRLVDKLDWEQYDLIYGKARCPVGVYGRAFTQEALTPDLCVRPFIHFFVHHQGSFIKKSLFERFGKYELRYPISADVYFFMKIINHTDVRTTFVDEEIAFFSDQGVSAQNADSNILFDFPILAKKHLGVSIDEKLYYRWVSKYPFHMLYRHNCIEGLRWILRLAIKTGEWSFYIKNTLYWLRKRLKEKYV</sequence>
<dbReference type="GO" id="GO:0016758">
    <property type="term" value="F:hexosyltransferase activity"/>
    <property type="evidence" value="ECO:0007669"/>
    <property type="project" value="UniProtKB-ARBA"/>
</dbReference>
<dbReference type="AlphaFoldDB" id="A0A846MML1"/>
<dbReference type="CDD" id="cd06433">
    <property type="entry name" value="GT_2_WfgS_like"/>
    <property type="match status" value="1"/>
</dbReference>
<dbReference type="PANTHER" id="PTHR22916:SF67">
    <property type="entry name" value="COLANIC ACID BIOSYNTHESIS GLYCOSYL TRANSFERASE WCAE-RELATED"/>
    <property type="match status" value="1"/>
</dbReference>
<dbReference type="PANTHER" id="PTHR22916">
    <property type="entry name" value="GLYCOSYLTRANSFERASE"/>
    <property type="match status" value="1"/>
</dbReference>
<protein>
    <submittedName>
        <fullName evidence="2">Glycosyltransferase involved in cell wall biosynthesis</fullName>
    </submittedName>
</protein>
<gene>
    <name evidence="2" type="ORF">FHS56_000187</name>
</gene>
<dbReference type="InterPro" id="IPR001173">
    <property type="entry name" value="Glyco_trans_2-like"/>
</dbReference>
<dbReference type="InterPro" id="IPR029044">
    <property type="entry name" value="Nucleotide-diphossugar_trans"/>
</dbReference>
<keyword evidence="3" id="KW-1185">Reference proteome</keyword>
<accession>A0A846MML1</accession>
<dbReference type="EMBL" id="JAASRN010000001">
    <property type="protein sequence ID" value="NIK72701.1"/>
    <property type="molecule type" value="Genomic_DNA"/>
</dbReference>
<dbReference type="SUPFAM" id="SSF53448">
    <property type="entry name" value="Nucleotide-diphospho-sugar transferases"/>
    <property type="match status" value="1"/>
</dbReference>
<proteinExistence type="predicted"/>
<keyword evidence="2" id="KW-0808">Transferase</keyword>